<comment type="caution">
    <text evidence="1">The sequence shown here is derived from an EMBL/GenBank/DDBJ whole genome shotgun (WGS) entry which is preliminary data.</text>
</comment>
<dbReference type="Proteomes" id="UP000609849">
    <property type="component" value="Unassembled WGS sequence"/>
</dbReference>
<protein>
    <submittedName>
        <fullName evidence="1">YdeI/OmpD-associated family protein</fullName>
    </submittedName>
</protein>
<keyword evidence="2" id="KW-1185">Reference proteome</keyword>
<accession>A0ABR7JNE0</accession>
<proteinExistence type="predicted"/>
<organism evidence="1 2">
    <name type="scientific">Romboutsia faecis</name>
    <dbReference type="NCBI Taxonomy" id="2764597"/>
    <lineage>
        <taxon>Bacteria</taxon>
        <taxon>Bacillati</taxon>
        <taxon>Bacillota</taxon>
        <taxon>Clostridia</taxon>
        <taxon>Peptostreptococcales</taxon>
        <taxon>Peptostreptococcaceae</taxon>
        <taxon>Romboutsia</taxon>
    </lineage>
</organism>
<name>A0ABR7JNE0_9FIRM</name>
<reference evidence="1 2" key="1">
    <citation type="submission" date="2020-08" db="EMBL/GenBank/DDBJ databases">
        <authorList>
            <person name="Liu C."/>
            <person name="Sun Q."/>
        </authorList>
    </citation>
    <scope>NUCLEOTIDE SEQUENCE [LARGE SCALE GENOMIC DNA]</scope>
    <source>
        <strain evidence="1 2">NSJ-18</strain>
    </source>
</reference>
<evidence type="ECO:0000313" key="2">
    <source>
        <dbReference type="Proteomes" id="UP000609849"/>
    </source>
</evidence>
<dbReference type="EMBL" id="JACRWE010000002">
    <property type="protein sequence ID" value="MBC5996233.1"/>
    <property type="molecule type" value="Genomic_DNA"/>
</dbReference>
<dbReference type="RefSeq" id="WP_172976736.1">
    <property type="nucleotide sequence ID" value="NZ_JACRWE010000002.1"/>
</dbReference>
<dbReference type="Pfam" id="PF13376">
    <property type="entry name" value="OmdA"/>
    <property type="match status" value="1"/>
</dbReference>
<gene>
    <name evidence="1" type="ORF">H8923_05620</name>
</gene>
<sequence length="83" mass="10123">MNYTFETILKKHEEKDEEVRDIELSNDFKTRLEDNIIAFTFYNSLSYSSKRKYFQWISSAKKSETREKRIKEALIKLEEHIQL</sequence>
<evidence type="ECO:0000313" key="1">
    <source>
        <dbReference type="EMBL" id="MBC5996233.1"/>
    </source>
</evidence>